<evidence type="ECO:0000313" key="2">
    <source>
        <dbReference type="EMBL" id="CTQ66797.1"/>
    </source>
</evidence>
<dbReference type="STRING" id="388408.LAX5112_01096"/>
<dbReference type="GO" id="GO:0006629">
    <property type="term" value="P:lipid metabolic process"/>
    <property type="evidence" value="ECO:0007669"/>
    <property type="project" value="InterPro"/>
</dbReference>
<dbReference type="InterPro" id="IPR029058">
    <property type="entry name" value="AB_hydrolase_fold"/>
</dbReference>
<dbReference type="Pfam" id="PF01764">
    <property type="entry name" value="Lipase_3"/>
    <property type="match status" value="1"/>
</dbReference>
<dbReference type="AlphaFoldDB" id="A0A0M6ZWY7"/>
<dbReference type="InterPro" id="IPR002921">
    <property type="entry name" value="Fungal_lipase-type"/>
</dbReference>
<dbReference type="SUPFAM" id="SSF53474">
    <property type="entry name" value="alpha/beta-Hydrolases"/>
    <property type="match status" value="1"/>
</dbReference>
<dbReference type="Gene3D" id="3.40.50.1820">
    <property type="entry name" value="alpha/beta hydrolase"/>
    <property type="match status" value="1"/>
</dbReference>
<dbReference type="OrthoDB" id="5522031at2"/>
<name>A0A0M6ZWY7_9HYPH</name>
<accession>A0A0M6ZWY7</accession>
<dbReference type="Proteomes" id="UP000053235">
    <property type="component" value="Unassembled WGS sequence"/>
</dbReference>
<dbReference type="EMBL" id="CXWD01000004">
    <property type="protein sequence ID" value="CTQ66797.1"/>
    <property type="molecule type" value="Genomic_DNA"/>
</dbReference>
<evidence type="ECO:0000259" key="1">
    <source>
        <dbReference type="Pfam" id="PF01764"/>
    </source>
</evidence>
<sequence>MIAKADSTSDAILMTLAGIAYGAPKDIGRYIEEAEPTASDWQLDWLPSVTDTPPNFAFAAHNTSDGTRVVSIRGTYPNPLSSAYWEDGRQDSPFGTMVSWPGNPEAKISAGTATGFENLKMLANGNGITLQAYLATVPDESPVFVTGHSLGGTLAPVLALWFTDLFPGKSISVATYAGLTPGNSSFAELFGPGTALSGRVRRVYNKLDTVPYGWDNVYATHEFYQPEPQGGAVVSALLLATVARLKLGGYDYTAIGNPIPLDGEVQPPSVSCDLVAYVLENLHQHMPDTYLSLLGAPPLPFSILLGTVVSPRKAADPANTQKALGLSPIFVDKA</sequence>
<gene>
    <name evidence="2" type="ORF">LAX5112_01096</name>
</gene>
<reference evidence="3" key="1">
    <citation type="submission" date="2015-07" db="EMBL/GenBank/DDBJ databases">
        <authorList>
            <person name="Rodrigo-Torres Lidia"/>
            <person name="Arahal R.David."/>
        </authorList>
    </citation>
    <scope>NUCLEOTIDE SEQUENCE [LARGE SCALE GENOMIC DNA]</scope>
    <source>
        <strain evidence="3">CECT 5112</strain>
    </source>
</reference>
<proteinExistence type="predicted"/>
<dbReference type="RefSeq" id="WP_055670963.1">
    <property type="nucleotide sequence ID" value="NZ_CXWD01000004.1"/>
</dbReference>
<protein>
    <submittedName>
        <fullName evidence="2">Putative lipase</fullName>
    </submittedName>
</protein>
<keyword evidence="3" id="KW-1185">Reference proteome</keyword>
<organism evidence="2 3">
    <name type="scientific">Roseibium alexandrii</name>
    <dbReference type="NCBI Taxonomy" id="388408"/>
    <lineage>
        <taxon>Bacteria</taxon>
        <taxon>Pseudomonadati</taxon>
        <taxon>Pseudomonadota</taxon>
        <taxon>Alphaproteobacteria</taxon>
        <taxon>Hyphomicrobiales</taxon>
        <taxon>Stappiaceae</taxon>
        <taxon>Roseibium</taxon>
    </lineage>
</organism>
<evidence type="ECO:0000313" key="3">
    <source>
        <dbReference type="Proteomes" id="UP000053235"/>
    </source>
</evidence>
<feature type="domain" description="Fungal lipase-type" evidence="1">
    <location>
        <begin position="102"/>
        <end position="211"/>
    </location>
</feature>